<evidence type="ECO:0000256" key="5">
    <source>
        <dbReference type="ARBA" id="ARBA00022552"/>
    </source>
</evidence>
<feature type="region of interest" description="Disordered" evidence="9">
    <location>
        <begin position="21"/>
        <end position="138"/>
    </location>
</feature>
<dbReference type="InterPro" id="IPR009000">
    <property type="entry name" value="Transl_B-barrel_sf"/>
</dbReference>
<keyword evidence="6" id="KW-0597">Phosphoprotein</keyword>
<evidence type="ECO:0000256" key="8">
    <source>
        <dbReference type="ARBA" id="ARBA00023242"/>
    </source>
</evidence>
<evidence type="ECO:0000256" key="3">
    <source>
        <dbReference type="ARBA" id="ARBA00021438"/>
    </source>
</evidence>
<dbReference type="GO" id="GO:0006364">
    <property type="term" value="P:rRNA processing"/>
    <property type="evidence" value="ECO:0007669"/>
    <property type="project" value="UniProtKB-KW"/>
</dbReference>
<feature type="region of interest" description="Disordered" evidence="9">
    <location>
        <begin position="291"/>
        <end position="357"/>
    </location>
</feature>
<evidence type="ECO:0000256" key="1">
    <source>
        <dbReference type="ARBA" id="ARBA00004123"/>
    </source>
</evidence>
<feature type="compositionally biased region" description="Basic and acidic residues" evidence="9">
    <location>
        <begin position="21"/>
        <end position="31"/>
    </location>
</feature>
<accession>A0AAN7ZT57</accession>
<feature type="compositionally biased region" description="Low complexity" evidence="9">
    <location>
        <begin position="114"/>
        <end position="128"/>
    </location>
</feature>
<dbReference type="Pfam" id="PF04410">
    <property type="entry name" value="Gar1"/>
    <property type="match status" value="1"/>
</dbReference>
<keyword evidence="4" id="KW-0690">Ribosome biogenesis</keyword>
<dbReference type="InterPro" id="IPR038664">
    <property type="entry name" value="Gar1/Naf1_Cbf5-bd_sf"/>
</dbReference>
<dbReference type="GO" id="GO:0000493">
    <property type="term" value="P:box H/ACA snoRNP assembly"/>
    <property type="evidence" value="ECO:0007669"/>
    <property type="project" value="InterPro"/>
</dbReference>
<dbReference type="PANTHER" id="PTHR31633:SF1">
    <property type="entry name" value="H_ACA RIBONUCLEOPROTEIN COMPLEX NON-CORE SUBUNIT NAF1"/>
    <property type="match status" value="1"/>
</dbReference>
<feature type="compositionally biased region" description="Polar residues" evidence="9">
    <location>
        <begin position="98"/>
        <end position="110"/>
    </location>
</feature>
<evidence type="ECO:0000313" key="10">
    <source>
        <dbReference type="EMBL" id="KAK5781709.1"/>
    </source>
</evidence>
<dbReference type="Gene3D" id="2.40.10.230">
    <property type="entry name" value="Probable tRNA pseudouridine synthase domain"/>
    <property type="match status" value="1"/>
</dbReference>
<comment type="caution">
    <text evidence="10">The sequence shown here is derived from an EMBL/GenBank/DDBJ whole genome shotgun (WGS) entry which is preliminary data.</text>
</comment>
<keyword evidence="5" id="KW-0698">rRNA processing</keyword>
<name>A0AAN7ZT57_9SACH</name>
<evidence type="ECO:0000256" key="7">
    <source>
        <dbReference type="ARBA" id="ARBA00022884"/>
    </source>
</evidence>
<dbReference type="GO" id="GO:0003723">
    <property type="term" value="F:RNA binding"/>
    <property type="evidence" value="ECO:0007669"/>
    <property type="project" value="UniProtKB-KW"/>
</dbReference>
<comment type="subcellular location">
    <subcellularLocation>
        <location evidence="1">Nucleus</location>
    </subcellularLocation>
</comment>
<dbReference type="InterPro" id="IPR007504">
    <property type="entry name" value="H/ACA_rnp_Gar1/Naf1"/>
</dbReference>
<evidence type="ECO:0000256" key="4">
    <source>
        <dbReference type="ARBA" id="ARBA00022517"/>
    </source>
</evidence>
<dbReference type="SUPFAM" id="SSF50447">
    <property type="entry name" value="Translation proteins"/>
    <property type="match status" value="1"/>
</dbReference>
<dbReference type="InterPro" id="IPR040309">
    <property type="entry name" value="Naf1"/>
</dbReference>
<dbReference type="EMBL" id="JAWIZZ010000031">
    <property type="protein sequence ID" value="KAK5781709.1"/>
    <property type="molecule type" value="Genomic_DNA"/>
</dbReference>
<evidence type="ECO:0000256" key="6">
    <source>
        <dbReference type="ARBA" id="ARBA00022553"/>
    </source>
</evidence>
<keyword evidence="8" id="KW-0539">Nucleus</keyword>
<organism evidence="10 11">
    <name type="scientific">Arxiozyma heterogenica</name>
    <dbReference type="NCBI Taxonomy" id="278026"/>
    <lineage>
        <taxon>Eukaryota</taxon>
        <taxon>Fungi</taxon>
        <taxon>Dikarya</taxon>
        <taxon>Ascomycota</taxon>
        <taxon>Saccharomycotina</taxon>
        <taxon>Saccharomycetes</taxon>
        <taxon>Saccharomycetales</taxon>
        <taxon>Saccharomycetaceae</taxon>
        <taxon>Arxiozyma</taxon>
    </lineage>
</organism>
<feature type="region of interest" description="Disordered" evidence="9">
    <location>
        <begin position="590"/>
        <end position="612"/>
    </location>
</feature>
<evidence type="ECO:0000256" key="2">
    <source>
        <dbReference type="ARBA" id="ARBA00009801"/>
    </source>
</evidence>
<sequence>MTGDLFSRALENADSITAEELKLTSLEKSEGETESQNIDNEEVEEIGDSNINEKDNGNDIDSKQDNGEVREKSNEDDQIIEGNTERDAVGVDDCIDSKGSSNIGDNNSRISEGESQNSESSDTDTSSSGEEENTDDAKDIYETGEEEDEEEGYNLNEAIRSKNEIIEEQIIEVPKNYKIDEKTKISEIGIIKSIFESNVIVQGTTSGEKRVLKDGSIFCLENREVVGTLSEVFGQLQNPFYKVGISPVDETKSEIISKIKEMVGAKIFIVVPDAHWIDTFELKRVKGTDASNGYDEELPEEEQEFSDDEKEAQFKRMMKNKKKKKKAASNTNNNDNNKFKDAHNNKVTRKKQQTSYQENTVYSKMKAPVGIVQQKHYMSRVNRHKDIKNDSFDHASNINNTINNFNNISDNNIKNNNLGMNYQNNPAYSNPSRGMYQSTANQYGHMAQQSQYNFNNFSGNYQQPFVQNPNSYPRQQYNSSNFDVAYGEMRTQGYTNVNYSGQAFGPELNYNMQHNYANSNLHFYSQQSNFQQQPLYNQNLNIYYQQNIQQAHVPQYQQQMHPPAANVTHPPNIEQIRNFHEMLLQQNANKNGNNLSFQNTEKQTSQDNDIPY</sequence>
<evidence type="ECO:0000313" key="11">
    <source>
        <dbReference type="Proteomes" id="UP001306508"/>
    </source>
</evidence>
<dbReference type="GO" id="GO:0005732">
    <property type="term" value="C:sno(s)RNA-containing ribonucleoprotein complex"/>
    <property type="evidence" value="ECO:0007669"/>
    <property type="project" value="InterPro"/>
</dbReference>
<dbReference type="PANTHER" id="PTHR31633">
    <property type="entry name" value="H/ACA RIBONUCLEOPROTEIN COMPLEX NON-CORE SUBUNIT NAF1"/>
    <property type="match status" value="1"/>
</dbReference>
<feature type="compositionally biased region" description="Acidic residues" evidence="9">
    <location>
        <begin position="294"/>
        <end position="310"/>
    </location>
</feature>
<dbReference type="Proteomes" id="UP001306508">
    <property type="component" value="Unassembled WGS sequence"/>
</dbReference>
<proteinExistence type="inferred from homology"/>
<dbReference type="AlphaFoldDB" id="A0AAN7ZT57"/>
<keyword evidence="11" id="KW-1185">Reference proteome</keyword>
<feature type="compositionally biased region" description="Basic residues" evidence="9">
    <location>
        <begin position="316"/>
        <end position="327"/>
    </location>
</feature>
<feature type="compositionally biased region" description="Basic and acidic residues" evidence="9">
    <location>
        <begin position="51"/>
        <end position="75"/>
    </location>
</feature>
<evidence type="ECO:0000256" key="9">
    <source>
        <dbReference type="SAM" id="MobiDB-lite"/>
    </source>
</evidence>
<protein>
    <recommendedName>
        <fullName evidence="3">H/ACA ribonucleoprotein complex non-core subunit NAF1</fullName>
    </recommendedName>
</protein>
<reference evidence="11" key="1">
    <citation type="submission" date="2023-07" db="EMBL/GenBank/DDBJ databases">
        <title>A draft genome of Kazachstania heterogenica Y-27499.</title>
        <authorList>
            <person name="Donic C."/>
            <person name="Kralova J.S."/>
            <person name="Fidel L."/>
            <person name="Ben-Dor S."/>
            <person name="Jung S."/>
        </authorList>
    </citation>
    <scope>NUCLEOTIDE SEQUENCE [LARGE SCALE GENOMIC DNA]</scope>
    <source>
        <strain evidence="11">Y27499</strain>
    </source>
</reference>
<dbReference type="GO" id="GO:0001522">
    <property type="term" value="P:pseudouridine synthesis"/>
    <property type="evidence" value="ECO:0007669"/>
    <property type="project" value="InterPro"/>
</dbReference>
<dbReference type="GO" id="GO:0005634">
    <property type="term" value="C:nucleus"/>
    <property type="evidence" value="ECO:0007669"/>
    <property type="project" value="UniProtKB-SubCell"/>
</dbReference>
<comment type="similarity">
    <text evidence="2">Belongs to the NAF1 family.</text>
</comment>
<gene>
    <name evidence="10" type="ORF">RI543_000895</name>
</gene>
<keyword evidence="7" id="KW-0694">RNA-binding</keyword>